<name>A0AAD8J1F2_9APIA</name>
<evidence type="ECO:0000313" key="1">
    <source>
        <dbReference type="EMBL" id="KAK1395917.1"/>
    </source>
</evidence>
<organism evidence="1 2">
    <name type="scientific">Heracleum sosnowskyi</name>
    <dbReference type="NCBI Taxonomy" id="360622"/>
    <lineage>
        <taxon>Eukaryota</taxon>
        <taxon>Viridiplantae</taxon>
        <taxon>Streptophyta</taxon>
        <taxon>Embryophyta</taxon>
        <taxon>Tracheophyta</taxon>
        <taxon>Spermatophyta</taxon>
        <taxon>Magnoliopsida</taxon>
        <taxon>eudicotyledons</taxon>
        <taxon>Gunneridae</taxon>
        <taxon>Pentapetalae</taxon>
        <taxon>asterids</taxon>
        <taxon>campanulids</taxon>
        <taxon>Apiales</taxon>
        <taxon>Apiaceae</taxon>
        <taxon>Apioideae</taxon>
        <taxon>apioid superclade</taxon>
        <taxon>Tordylieae</taxon>
        <taxon>Tordyliinae</taxon>
        <taxon>Heracleum</taxon>
    </lineage>
</organism>
<evidence type="ECO:0000313" key="2">
    <source>
        <dbReference type="Proteomes" id="UP001237642"/>
    </source>
</evidence>
<sequence length="147" mass="17242">MQTLKVNNNLSSFVVDTWAIILNDNEKYKADESPMRLFCTIGCVHPTLDNVKSIIVTYPPFAENMDEMLTRINRTKLENIDMSFPQLFHINEHFYLICYNLKNPTYEIIDNIAREDDPKICYGQKPRILHSHFVKYLKAKGYLCFGE</sequence>
<dbReference type="Proteomes" id="UP001237642">
    <property type="component" value="Unassembled WGS sequence"/>
</dbReference>
<dbReference type="Gene3D" id="3.40.395.10">
    <property type="entry name" value="Adenoviral Proteinase, Chain A"/>
    <property type="match status" value="1"/>
</dbReference>
<dbReference type="AlphaFoldDB" id="A0AAD8J1F2"/>
<accession>A0AAD8J1F2</accession>
<comment type="caution">
    <text evidence="1">The sequence shown here is derived from an EMBL/GenBank/DDBJ whole genome shotgun (WGS) entry which is preliminary data.</text>
</comment>
<proteinExistence type="predicted"/>
<keyword evidence="2" id="KW-1185">Reference proteome</keyword>
<gene>
    <name evidence="1" type="ORF">POM88_005780</name>
</gene>
<dbReference type="EMBL" id="JAUIZM010000002">
    <property type="protein sequence ID" value="KAK1395917.1"/>
    <property type="molecule type" value="Genomic_DNA"/>
</dbReference>
<reference evidence="1" key="2">
    <citation type="submission" date="2023-05" db="EMBL/GenBank/DDBJ databases">
        <authorList>
            <person name="Schelkunov M.I."/>
        </authorList>
    </citation>
    <scope>NUCLEOTIDE SEQUENCE</scope>
    <source>
        <strain evidence="1">Hsosn_3</strain>
        <tissue evidence="1">Leaf</tissue>
    </source>
</reference>
<reference evidence="1" key="1">
    <citation type="submission" date="2023-02" db="EMBL/GenBank/DDBJ databases">
        <title>Genome of toxic invasive species Heracleum sosnowskyi carries increased number of genes despite the absence of recent whole-genome duplications.</title>
        <authorList>
            <person name="Schelkunov M."/>
            <person name="Shtratnikova V."/>
            <person name="Makarenko M."/>
            <person name="Klepikova A."/>
            <person name="Omelchenko D."/>
            <person name="Novikova G."/>
            <person name="Obukhova E."/>
            <person name="Bogdanov V."/>
            <person name="Penin A."/>
            <person name="Logacheva M."/>
        </authorList>
    </citation>
    <scope>NUCLEOTIDE SEQUENCE</scope>
    <source>
        <strain evidence="1">Hsosn_3</strain>
        <tissue evidence="1">Leaf</tissue>
    </source>
</reference>
<protein>
    <submittedName>
        <fullName evidence="1">Uncharacterized protein</fullName>
    </submittedName>
</protein>